<dbReference type="AlphaFoldDB" id="A0A9D4W8K1"/>
<dbReference type="InterPro" id="IPR000949">
    <property type="entry name" value="ELM2_dom"/>
</dbReference>
<keyword evidence="1" id="KW-0539">Nucleus</keyword>
<evidence type="ECO:0000256" key="1">
    <source>
        <dbReference type="ARBA" id="ARBA00023242"/>
    </source>
</evidence>
<sequence length="321" mass="37259">SKRHILGYRFQRLCSLDLRLQHHLLKERRFFFSRILPHPTYSKCEESSIIGRDTMIWSKETTSKSCDKKSSHNTLQNQKLDVSMLLNCSSKVSEKRKCKQYISGDKFATNSERVGKKKYGTDNAIDQKRKSSPVLCSTPSDGKNISLPTRHKYDSPAQNDGVEFCVISRQDYSHLSDVEDFMKRSSYLMNEDNFYIHARDLMDDNSNSYDIPESIKEKLKEEDMDFVDSRKKFLPYLPSRSNHLPRPFVPVGPRFQAEVPKWEATTNIKQYDSDDCLKWLGTQIWPYPSLSRNNAKSLKKGRPDSSSNENDESVDCVKKIQ</sequence>
<evidence type="ECO:0000313" key="4">
    <source>
        <dbReference type="EMBL" id="KAI5396948.1"/>
    </source>
</evidence>
<accession>A0A9D4W8K1</accession>
<feature type="domain" description="ELM2" evidence="3">
    <location>
        <begin position="249"/>
        <end position="305"/>
    </location>
</feature>
<comment type="caution">
    <text evidence="4">The sequence shown here is derived from an EMBL/GenBank/DDBJ whole genome shotgun (WGS) entry which is preliminary data.</text>
</comment>
<proteinExistence type="predicted"/>
<feature type="compositionally biased region" description="Polar residues" evidence="2">
    <location>
        <begin position="134"/>
        <end position="147"/>
    </location>
</feature>
<feature type="region of interest" description="Disordered" evidence="2">
    <location>
        <begin position="130"/>
        <end position="153"/>
    </location>
</feature>
<dbReference type="Gramene" id="Psat06G0296000-T1">
    <property type="protein sequence ID" value="KAI5396948.1"/>
    <property type="gene ID" value="KIW84_062960"/>
</dbReference>
<reference evidence="4 5" key="1">
    <citation type="journal article" date="2022" name="Nat. Genet.">
        <title>Improved pea reference genome and pan-genome highlight genomic features and evolutionary characteristics.</title>
        <authorList>
            <person name="Yang T."/>
            <person name="Liu R."/>
            <person name="Luo Y."/>
            <person name="Hu S."/>
            <person name="Wang D."/>
            <person name="Wang C."/>
            <person name="Pandey M.K."/>
            <person name="Ge S."/>
            <person name="Xu Q."/>
            <person name="Li N."/>
            <person name="Li G."/>
            <person name="Huang Y."/>
            <person name="Saxena R.K."/>
            <person name="Ji Y."/>
            <person name="Li M."/>
            <person name="Yan X."/>
            <person name="He Y."/>
            <person name="Liu Y."/>
            <person name="Wang X."/>
            <person name="Xiang C."/>
            <person name="Varshney R.K."/>
            <person name="Ding H."/>
            <person name="Gao S."/>
            <person name="Zong X."/>
        </authorList>
    </citation>
    <scope>NUCLEOTIDE SEQUENCE [LARGE SCALE GENOMIC DNA]</scope>
    <source>
        <strain evidence="4 5">cv. Zhongwan 6</strain>
    </source>
</reference>
<evidence type="ECO:0000256" key="2">
    <source>
        <dbReference type="SAM" id="MobiDB-lite"/>
    </source>
</evidence>
<dbReference type="Proteomes" id="UP001058974">
    <property type="component" value="Chromosome 6"/>
</dbReference>
<dbReference type="EMBL" id="JAMSHJ010000006">
    <property type="protein sequence ID" value="KAI5396948.1"/>
    <property type="molecule type" value="Genomic_DNA"/>
</dbReference>
<gene>
    <name evidence="4" type="ORF">KIW84_062960</name>
</gene>
<evidence type="ECO:0000313" key="5">
    <source>
        <dbReference type="Proteomes" id="UP001058974"/>
    </source>
</evidence>
<protein>
    <recommendedName>
        <fullName evidence="3">ELM2 domain-containing protein</fullName>
    </recommendedName>
</protein>
<feature type="region of interest" description="Disordered" evidence="2">
    <location>
        <begin position="288"/>
        <end position="321"/>
    </location>
</feature>
<organism evidence="4 5">
    <name type="scientific">Pisum sativum</name>
    <name type="common">Garden pea</name>
    <name type="synonym">Lathyrus oleraceus</name>
    <dbReference type="NCBI Taxonomy" id="3888"/>
    <lineage>
        <taxon>Eukaryota</taxon>
        <taxon>Viridiplantae</taxon>
        <taxon>Streptophyta</taxon>
        <taxon>Embryophyta</taxon>
        <taxon>Tracheophyta</taxon>
        <taxon>Spermatophyta</taxon>
        <taxon>Magnoliopsida</taxon>
        <taxon>eudicotyledons</taxon>
        <taxon>Gunneridae</taxon>
        <taxon>Pentapetalae</taxon>
        <taxon>rosids</taxon>
        <taxon>fabids</taxon>
        <taxon>Fabales</taxon>
        <taxon>Fabaceae</taxon>
        <taxon>Papilionoideae</taxon>
        <taxon>50 kb inversion clade</taxon>
        <taxon>NPAAA clade</taxon>
        <taxon>Hologalegina</taxon>
        <taxon>IRL clade</taxon>
        <taxon>Fabeae</taxon>
        <taxon>Lathyrus</taxon>
    </lineage>
</organism>
<feature type="non-terminal residue" evidence="4">
    <location>
        <position position="321"/>
    </location>
</feature>
<dbReference type="SMART" id="SM01189">
    <property type="entry name" value="ELM2"/>
    <property type="match status" value="1"/>
</dbReference>
<name>A0A9D4W8K1_PEA</name>
<keyword evidence="5" id="KW-1185">Reference proteome</keyword>
<evidence type="ECO:0000259" key="3">
    <source>
        <dbReference type="SMART" id="SM01189"/>
    </source>
</evidence>